<dbReference type="OrthoDB" id="9805215at2"/>
<dbReference type="PROSITE" id="PS01278">
    <property type="entry name" value="MTTASE_RADICAL"/>
    <property type="match status" value="1"/>
</dbReference>
<dbReference type="HAMAP" id="MF_01864">
    <property type="entry name" value="tRNA_metthiotr_MiaB"/>
    <property type="match status" value="1"/>
</dbReference>
<feature type="domain" description="Radical SAM core" evidence="16">
    <location>
        <begin position="177"/>
        <end position="407"/>
    </location>
</feature>
<dbReference type="SUPFAM" id="SSF102114">
    <property type="entry name" value="Radical SAM enzymes"/>
    <property type="match status" value="1"/>
</dbReference>
<evidence type="ECO:0000256" key="4">
    <source>
        <dbReference type="ARBA" id="ARBA00022691"/>
    </source>
</evidence>
<keyword evidence="5 13" id="KW-0479">Metal-binding</keyword>
<keyword evidence="6 13" id="KW-0408">Iron</keyword>
<comment type="catalytic activity">
    <reaction evidence="9 13">
        <text>N(6)-dimethylallyladenosine(37) in tRNA + (sulfur carrier)-SH + AH2 + 2 S-adenosyl-L-methionine = 2-methylsulfanyl-N(6)-dimethylallyladenosine(37) in tRNA + (sulfur carrier)-H + 5'-deoxyadenosine + L-methionine + A + S-adenosyl-L-homocysteine + 2 H(+)</text>
        <dbReference type="Rhea" id="RHEA:37067"/>
        <dbReference type="Rhea" id="RHEA-COMP:10375"/>
        <dbReference type="Rhea" id="RHEA-COMP:10376"/>
        <dbReference type="Rhea" id="RHEA-COMP:14737"/>
        <dbReference type="Rhea" id="RHEA-COMP:14739"/>
        <dbReference type="ChEBI" id="CHEBI:13193"/>
        <dbReference type="ChEBI" id="CHEBI:15378"/>
        <dbReference type="ChEBI" id="CHEBI:17319"/>
        <dbReference type="ChEBI" id="CHEBI:17499"/>
        <dbReference type="ChEBI" id="CHEBI:29917"/>
        <dbReference type="ChEBI" id="CHEBI:57844"/>
        <dbReference type="ChEBI" id="CHEBI:57856"/>
        <dbReference type="ChEBI" id="CHEBI:59789"/>
        <dbReference type="ChEBI" id="CHEBI:64428"/>
        <dbReference type="ChEBI" id="CHEBI:74415"/>
        <dbReference type="ChEBI" id="CHEBI:74417"/>
        <dbReference type="EC" id="2.8.4.3"/>
    </reaction>
</comment>
<evidence type="ECO:0000256" key="8">
    <source>
        <dbReference type="ARBA" id="ARBA00033765"/>
    </source>
</evidence>
<dbReference type="InterPro" id="IPR007197">
    <property type="entry name" value="rSAM"/>
</dbReference>
<dbReference type="NCBIfam" id="TIGR00089">
    <property type="entry name" value="MiaB/RimO family radical SAM methylthiotransferase"/>
    <property type="match status" value="1"/>
</dbReference>
<dbReference type="Proteomes" id="UP000199158">
    <property type="component" value="Unassembled WGS sequence"/>
</dbReference>
<dbReference type="InterPro" id="IPR058240">
    <property type="entry name" value="rSAM_sf"/>
</dbReference>
<dbReference type="FunFam" id="3.40.50.12160:FF:000003">
    <property type="entry name" value="CDK5 regulatory subunit-associated protein 1"/>
    <property type="match status" value="1"/>
</dbReference>
<reference evidence="17 18" key="1">
    <citation type="submission" date="2016-10" db="EMBL/GenBank/DDBJ databases">
        <authorList>
            <person name="de Groot N.N."/>
        </authorList>
    </citation>
    <scope>NUCLEOTIDE SEQUENCE [LARGE SCALE GENOMIC DNA]</scope>
    <source>
        <strain evidence="17 18">CGMCC 1.5070</strain>
    </source>
</reference>
<dbReference type="InterPro" id="IPR023404">
    <property type="entry name" value="rSAM_horseshoe"/>
</dbReference>
<dbReference type="EMBL" id="FOCG01000001">
    <property type="protein sequence ID" value="SEM58290.1"/>
    <property type="molecule type" value="Genomic_DNA"/>
</dbReference>
<name>A0A1H7ZIP5_9FIRM</name>
<evidence type="ECO:0000256" key="10">
    <source>
        <dbReference type="ARBA" id="ARBA00068570"/>
    </source>
</evidence>
<dbReference type="Pfam" id="PF04055">
    <property type="entry name" value="Radical_SAM"/>
    <property type="match status" value="1"/>
</dbReference>
<feature type="domain" description="TRAM" evidence="14">
    <location>
        <begin position="410"/>
        <end position="473"/>
    </location>
</feature>
<keyword evidence="2 13" id="KW-0004">4Fe-4S</keyword>
<comment type="subunit">
    <text evidence="13">Monomer.</text>
</comment>
<dbReference type="EC" id="2.8.4.3" evidence="8 13"/>
<dbReference type="Gene3D" id="3.80.30.20">
    <property type="entry name" value="tm_1862 like domain"/>
    <property type="match status" value="1"/>
</dbReference>
<keyword evidence="4 13" id="KW-0949">S-adenosyl-L-methionine</keyword>
<keyword evidence="3 13" id="KW-0808">Transferase</keyword>
<evidence type="ECO:0000256" key="3">
    <source>
        <dbReference type="ARBA" id="ARBA00022679"/>
    </source>
</evidence>
<dbReference type="Pfam" id="PF00919">
    <property type="entry name" value="UPF0004"/>
    <property type="match status" value="1"/>
</dbReference>
<dbReference type="InterPro" id="IPR020612">
    <property type="entry name" value="Methylthiotransferase_CS"/>
</dbReference>
<dbReference type="RefSeq" id="WP_092751671.1">
    <property type="nucleotide sequence ID" value="NZ_FOCG01000001.1"/>
</dbReference>
<evidence type="ECO:0000259" key="16">
    <source>
        <dbReference type="PROSITE" id="PS51918"/>
    </source>
</evidence>
<evidence type="ECO:0000256" key="7">
    <source>
        <dbReference type="ARBA" id="ARBA00023014"/>
    </source>
</evidence>
<dbReference type="InterPro" id="IPR038135">
    <property type="entry name" value="Methylthiotransferase_N_sf"/>
</dbReference>
<feature type="binding site" evidence="13">
    <location>
        <position position="45"/>
    </location>
    <ligand>
        <name>[4Fe-4S] cluster</name>
        <dbReference type="ChEBI" id="CHEBI:49883"/>
        <label>1</label>
    </ligand>
</feature>
<feature type="binding site" evidence="13">
    <location>
        <position position="195"/>
    </location>
    <ligand>
        <name>[4Fe-4S] cluster</name>
        <dbReference type="ChEBI" id="CHEBI:49883"/>
        <label>2</label>
        <note>4Fe-4S-S-AdoMet</note>
    </ligand>
</feature>
<evidence type="ECO:0000259" key="15">
    <source>
        <dbReference type="PROSITE" id="PS51449"/>
    </source>
</evidence>
<dbReference type="InterPro" id="IPR005839">
    <property type="entry name" value="Methylthiotransferase"/>
</dbReference>
<evidence type="ECO:0000313" key="18">
    <source>
        <dbReference type="Proteomes" id="UP000199158"/>
    </source>
</evidence>
<accession>A0A1H7ZIP5</accession>
<evidence type="ECO:0000256" key="6">
    <source>
        <dbReference type="ARBA" id="ARBA00023004"/>
    </source>
</evidence>
<comment type="function">
    <text evidence="1 13">Catalyzes the methylthiolation of N6-(dimethylallyl)adenosine (i(6)A), leading to the formation of 2-methylthio-N6-(dimethylallyl)adenosine (ms(2)i(6)A) at position 37 in tRNAs that read codons beginning with uridine.</text>
</comment>
<evidence type="ECO:0000256" key="9">
    <source>
        <dbReference type="ARBA" id="ARBA00051425"/>
    </source>
</evidence>
<evidence type="ECO:0000256" key="11">
    <source>
        <dbReference type="ARBA" id="ARBA00080698"/>
    </source>
</evidence>
<evidence type="ECO:0000256" key="13">
    <source>
        <dbReference type="HAMAP-Rule" id="MF_01864"/>
    </source>
</evidence>
<dbReference type="GO" id="GO:0005829">
    <property type="term" value="C:cytosol"/>
    <property type="evidence" value="ECO:0007669"/>
    <property type="project" value="TreeGrafter"/>
</dbReference>
<dbReference type="GO" id="GO:0051539">
    <property type="term" value="F:4 iron, 4 sulfur cluster binding"/>
    <property type="evidence" value="ECO:0007669"/>
    <property type="project" value="UniProtKB-UniRule"/>
</dbReference>
<keyword evidence="13" id="KW-0963">Cytoplasm</keyword>
<dbReference type="InterPro" id="IPR002792">
    <property type="entry name" value="TRAM_dom"/>
</dbReference>
<dbReference type="InterPro" id="IPR006638">
    <property type="entry name" value="Elp3/MiaA/NifB-like_rSAM"/>
</dbReference>
<feature type="binding site" evidence="13">
    <location>
        <position position="115"/>
    </location>
    <ligand>
        <name>[4Fe-4S] cluster</name>
        <dbReference type="ChEBI" id="CHEBI:49883"/>
        <label>1</label>
    </ligand>
</feature>
<dbReference type="PROSITE" id="PS50926">
    <property type="entry name" value="TRAM"/>
    <property type="match status" value="1"/>
</dbReference>
<feature type="binding site" evidence="13">
    <location>
        <position position="198"/>
    </location>
    <ligand>
        <name>[4Fe-4S] cluster</name>
        <dbReference type="ChEBI" id="CHEBI:49883"/>
        <label>2</label>
        <note>4Fe-4S-S-AdoMet</note>
    </ligand>
</feature>
<evidence type="ECO:0000256" key="1">
    <source>
        <dbReference type="ARBA" id="ARBA00003234"/>
    </source>
</evidence>
<comment type="subcellular location">
    <subcellularLocation>
        <location evidence="13">Cytoplasm</location>
    </subcellularLocation>
</comment>
<dbReference type="AlphaFoldDB" id="A0A1H7ZIP5"/>
<keyword evidence="18" id="KW-1185">Reference proteome</keyword>
<dbReference type="InterPro" id="IPR013848">
    <property type="entry name" value="Methylthiotransferase_N"/>
</dbReference>
<dbReference type="SFLD" id="SFLDS00029">
    <property type="entry name" value="Radical_SAM"/>
    <property type="match status" value="1"/>
</dbReference>
<dbReference type="SFLD" id="SFLDG01082">
    <property type="entry name" value="B12-binding_domain_containing"/>
    <property type="match status" value="1"/>
</dbReference>
<dbReference type="NCBIfam" id="TIGR01574">
    <property type="entry name" value="miaB-methiolase"/>
    <property type="match status" value="1"/>
</dbReference>
<dbReference type="GO" id="GO:0046872">
    <property type="term" value="F:metal ion binding"/>
    <property type="evidence" value="ECO:0007669"/>
    <property type="project" value="UniProtKB-KW"/>
</dbReference>
<evidence type="ECO:0000256" key="12">
    <source>
        <dbReference type="ARBA" id="ARBA00081141"/>
    </source>
</evidence>
<evidence type="ECO:0000256" key="5">
    <source>
        <dbReference type="ARBA" id="ARBA00022723"/>
    </source>
</evidence>
<dbReference type="Pfam" id="PF01938">
    <property type="entry name" value="TRAM"/>
    <property type="match status" value="1"/>
</dbReference>
<dbReference type="FunFam" id="3.80.30.20:FF:000001">
    <property type="entry name" value="tRNA-2-methylthio-N(6)-dimethylallyladenosine synthase 2"/>
    <property type="match status" value="1"/>
</dbReference>
<keyword evidence="7 13" id="KW-0411">Iron-sulfur</keyword>
<proteinExistence type="inferred from homology"/>
<dbReference type="PANTHER" id="PTHR43020">
    <property type="entry name" value="CDK5 REGULATORY SUBUNIT-ASSOCIATED PROTEIN 1"/>
    <property type="match status" value="1"/>
</dbReference>
<protein>
    <recommendedName>
        <fullName evidence="10 13">tRNA-2-methylthio-N(6)-dimethylallyladenosine synthase</fullName>
        <ecNumber evidence="8 13">2.8.4.3</ecNumber>
    </recommendedName>
    <alternativeName>
        <fullName evidence="12 13">(Dimethylallyl)adenosine tRNA methylthiotransferase MiaB</fullName>
    </alternativeName>
    <alternativeName>
        <fullName evidence="11 13">tRNA-i(6)A37 methylthiotransferase</fullName>
    </alternativeName>
</protein>
<dbReference type="SFLD" id="SFLDG01061">
    <property type="entry name" value="methylthiotransferase"/>
    <property type="match status" value="1"/>
</dbReference>
<evidence type="ECO:0000256" key="2">
    <source>
        <dbReference type="ARBA" id="ARBA00022485"/>
    </source>
</evidence>
<dbReference type="SFLD" id="SFLDF00273">
    <property type="entry name" value="(dimethylallyl)adenosine_tRNA"/>
    <property type="match status" value="1"/>
</dbReference>
<evidence type="ECO:0000259" key="14">
    <source>
        <dbReference type="PROSITE" id="PS50926"/>
    </source>
</evidence>
<dbReference type="InterPro" id="IPR006463">
    <property type="entry name" value="MiaB_methiolase"/>
</dbReference>
<dbReference type="PANTHER" id="PTHR43020:SF2">
    <property type="entry name" value="MITOCHONDRIAL TRNA METHYLTHIOTRANSFERASE CDK5RAP1"/>
    <property type="match status" value="1"/>
</dbReference>
<organism evidence="17 18">
    <name type="scientific">Hydrogenoanaerobacterium saccharovorans</name>
    <dbReference type="NCBI Taxonomy" id="474960"/>
    <lineage>
        <taxon>Bacteria</taxon>
        <taxon>Bacillati</taxon>
        <taxon>Bacillota</taxon>
        <taxon>Clostridia</taxon>
        <taxon>Eubacteriales</taxon>
        <taxon>Oscillospiraceae</taxon>
        <taxon>Hydrogenoanaerobacterium</taxon>
    </lineage>
</organism>
<comment type="cofactor">
    <cofactor evidence="13">
        <name>[4Fe-4S] cluster</name>
        <dbReference type="ChEBI" id="CHEBI:49883"/>
    </cofactor>
    <text evidence="13">Binds 2 [4Fe-4S] clusters. One cluster is coordinated with 3 cysteines and an exchangeable S-adenosyl-L-methionine.</text>
</comment>
<dbReference type="PROSITE" id="PS51918">
    <property type="entry name" value="RADICAL_SAM"/>
    <property type="match status" value="1"/>
</dbReference>
<dbReference type="STRING" id="474960.SAMN05216180_0698"/>
<dbReference type="PROSITE" id="PS51449">
    <property type="entry name" value="MTTASE_N"/>
    <property type="match status" value="1"/>
</dbReference>
<feature type="domain" description="MTTase N-terminal" evidence="15">
    <location>
        <begin position="36"/>
        <end position="154"/>
    </location>
</feature>
<dbReference type="GO" id="GO:0035597">
    <property type="term" value="F:tRNA-2-methylthio-N(6)-dimethylallyladenosine(37) synthase activity"/>
    <property type="evidence" value="ECO:0007669"/>
    <property type="project" value="UniProtKB-EC"/>
</dbReference>
<dbReference type="SMART" id="SM00729">
    <property type="entry name" value="Elp3"/>
    <property type="match status" value="1"/>
</dbReference>
<gene>
    <name evidence="13" type="primary">miaB</name>
    <name evidence="17" type="ORF">SAMN05216180_0698</name>
</gene>
<sequence length="473" mass="54130">MSNKKHVEMTAEDLQYQYEYMAKVKNILQHRYPHPPMAHVHSFGCQANVSDGEKIKGMLAEMGYGFTDITDDADFILYNTCAIRKGAEDRVFGNVGELQHNKRNRKEMIIGLCGCMMQQKHVAEKIKKSYPHVDLVFGTHALHKFPQLLYEALTQKQRVFCVEDSDNVIAEGLPIRRDGRFKAWIQIMYGCDNFCTYCIVPYVRGREHSRRPEQIVAEARELVHQGYKEITLLGQNVNSYGKGLEGEVSFSKLLRMINDIEGDFRIRFMTSHPKDCTHELIDTIAQCEKVCRHIHLPVQSGSNRILKLMNRHYTREQYLELVRYAKAKMPDITFTSDIIVGFPSETHEDLLQTIDLIKQVEYDALFTFIYSKRKGTKAAEMDDPVTDKEKSHWFKELQSAQTEVGSRHNAALVGKTLRVLADGVAKLGKGYLTGRTDSNAVVDFKAEEEWIGKFVNVHITKALSWAVLGEIAD</sequence>
<dbReference type="Gene3D" id="3.40.50.12160">
    <property type="entry name" value="Methylthiotransferase, N-terminal domain"/>
    <property type="match status" value="1"/>
</dbReference>
<feature type="binding site" evidence="13">
    <location>
        <position position="81"/>
    </location>
    <ligand>
        <name>[4Fe-4S] cluster</name>
        <dbReference type="ChEBI" id="CHEBI:49883"/>
        <label>1</label>
    </ligand>
</feature>
<dbReference type="CDD" id="cd01335">
    <property type="entry name" value="Radical_SAM"/>
    <property type="match status" value="1"/>
</dbReference>
<comment type="similarity">
    <text evidence="13">Belongs to the methylthiotransferase family. MiaB subfamily.</text>
</comment>
<keyword evidence="13" id="KW-0819">tRNA processing</keyword>
<evidence type="ECO:0000313" key="17">
    <source>
        <dbReference type="EMBL" id="SEM58290.1"/>
    </source>
</evidence>
<feature type="binding site" evidence="13">
    <location>
        <position position="191"/>
    </location>
    <ligand>
        <name>[4Fe-4S] cluster</name>
        <dbReference type="ChEBI" id="CHEBI:49883"/>
        <label>2</label>
        <note>4Fe-4S-S-AdoMet</note>
    </ligand>
</feature>